<reference evidence="2" key="1">
    <citation type="submission" date="2008-04" db="EMBL/GenBank/DDBJ databases">
        <title>Genome sequence analysis of the Pseudaletia unipuncta granulovirus which was propagated in Pseudaletia separate larvae.</title>
        <authorList>
            <person name="Li Y."/>
            <person name="Tang P."/>
            <person name="Zhang Z."/>
            <person name="Zhang H."/>
            <person name="Qin Q."/>
        </authorList>
    </citation>
    <scope>NUCLEOTIDE SEQUENCE [LARGE SCALE GENOMIC DNA]</scope>
    <source>
        <strain evidence="2">Hawaiin</strain>
    </source>
</reference>
<organismHost>
    <name type="scientific">Mythimna unipuncta</name>
    <name type="common">Armyworm moth</name>
    <name type="synonym">Pseudaletia unipuncta</name>
    <dbReference type="NCBI Taxonomy" id="103831"/>
</organismHost>
<evidence type="ECO:0000313" key="2">
    <source>
        <dbReference type="Proteomes" id="UP000203623"/>
    </source>
</evidence>
<dbReference type="EMBL" id="EU678671">
    <property type="protein sequence ID" value="ACH69421.1"/>
    <property type="molecule type" value="Genomic_DNA"/>
</dbReference>
<accession>B6S6U0</accession>
<keyword evidence="2" id="KW-1185">Reference proteome</keyword>
<sequence length="344" mass="38861">MKLQLFCYCLLITTNYSFAWLPPERCAQSKTLLPDAISTPIQLTAKTTTTADELASKQHADLKRKYEKYKFFGVPARITCDEPFRSCYFNNWTSCLGKMKSNDDASIALFAPYDCQFYTYDPVLLSSVSCHSNECKLSHTVTTVDTYTPTEGYNWGVTIYGKASFFDFFEVGGEASTGGAYSCTYTKGKTTSDHVECSVAQPGELQLYNVKSDMQCKFGSLDYFVDWDRDWDGLDVSSNTFTHSEATKINQAKLDLDFEECLMSMYMLDMDKISEGLLEKLMEGLPKYDPFSDAITMHKVGNGYKAVVIYLKHGRTVYDLKKVIPFTTKAGNSVYQYACLHDPL</sequence>
<dbReference type="Gene3D" id="2.170.15.10">
    <property type="entry name" value="Proaerolysin, chain A, domain 3"/>
    <property type="match status" value="1"/>
</dbReference>
<dbReference type="OrthoDB" id="6122at10239"/>
<evidence type="ECO:0000313" key="1">
    <source>
        <dbReference type="EMBL" id="ACH69421.1"/>
    </source>
</evidence>
<dbReference type="RefSeq" id="YP_003422410.1">
    <property type="nucleotide sequence ID" value="NC_013772.1"/>
</dbReference>
<dbReference type="Proteomes" id="UP000203623">
    <property type="component" value="Genome"/>
</dbReference>
<protein>
    <submittedName>
        <fullName evidence="1">Uncharacterized protein</fullName>
    </submittedName>
</protein>
<proteinExistence type="predicted"/>
<organism evidence="1 2">
    <name type="scientific">Pseudalatia unipuncta granulosis virus</name>
    <name type="common">PuGV</name>
    <name type="synonym">Pseudalatia unipuncta granulovirus</name>
    <dbReference type="NCBI Taxonomy" id="36355"/>
    <lineage>
        <taxon>Viruses</taxon>
        <taxon>Viruses incertae sedis</taxon>
        <taxon>Naldaviricetes</taxon>
        <taxon>Lefavirales</taxon>
        <taxon>Baculoviridae</taxon>
        <taxon>Betabaculovirus</taxon>
        <taxon>Betabaculovirus myunipunctae</taxon>
    </lineage>
</organism>
<dbReference type="KEGG" id="vg:8763931"/>
<dbReference type="GeneID" id="8763931"/>
<name>B6S6U0_GVPU</name>